<dbReference type="AlphaFoldDB" id="A0AAD9B4L6"/>
<keyword evidence="2" id="KW-0813">Transport</keyword>
<comment type="subcellular location">
    <subcellularLocation>
        <location evidence="1">Endomembrane system</location>
        <topology evidence="1">Peripheral membrane protein</topology>
    </subcellularLocation>
</comment>
<dbReference type="GO" id="GO:0012505">
    <property type="term" value="C:endomembrane system"/>
    <property type="evidence" value="ECO:0007669"/>
    <property type="project" value="UniProtKB-SubCell"/>
</dbReference>
<proteinExistence type="predicted"/>
<evidence type="ECO:0000256" key="4">
    <source>
        <dbReference type="SAM" id="MobiDB-lite"/>
    </source>
</evidence>
<dbReference type="Proteomes" id="UP001228049">
    <property type="component" value="Unassembled WGS sequence"/>
</dbReference>
<feature type="compositionally biased region" description="Polar residues" evidence="4">
    <location>
        <begin position="20"/>
        <end position="34"/>
    </location>
</feature>
<name>A0AAD9B4L6_DISEL</name>
<dbReference type="SUPFAM" id="SSF49348">
    <property type="entry name" value="Clathrin adaptor appendage domain"/>
    <property type="match status" value="1"/>
</dbReference>
<dbReference type="InterPro" id="IPR008152">
    <property type="entry name" value="Clathrin_a/b/g-adaptin_app_Ig"/>
</dbReference>
<sequence>MEAPPHNMQDLKDLGPDTTAHLQRSSGVPASTGQGCFGRKRGTSAPPSEDPAPPLPEADELLNKFVCKNNGVLFENQLLQIGIKSEYRQNLGRMYLFYGNKTSVQFASFTTTPQLNVQTKPVEPLVEGGAQIQQVLNIECLTDFSDAPLLNIKFRPQQEAQKIFKANHGMDTEVLKAKLLGLGSALLDDVDPNPENYVCAGVIQTKGQQVGCLLRLEPNSQAQMYRLTLRCSKDSVSKRLCELLAEQF</sequence>
<dbReference type="GO" id="GO:0016192">
    <property type="term" value="P:vesicle-mediated transport"/>
    <property type="evidence" value="ECO:0007669"/>
    <property type="project" value="InterPro"/>
</dbReference>
<evidence type="ECO:0000256" key="3">
    <source>
        <dbReference type="ARBA" id="ARBA00022927"/>
    </source>
</evidence>
<accession>A0AAD9B4L6</accession>
<evidence type="ECO:0000313" key="7">
    <source>
        <dbReference type="Proteomes" id="UP001228049"/>
    </source>
</evidence>
<gene>
    <name evidence="6" type="ORF">KUDE01_002427</name>
</gene>
<evidence type="ECO:0000256" key="2">
    <source>
        <dbReference type="ARBA" id="ARBA00022448"/>
    </source>
</evidence>
<organism evidence="6 7">
    <name type="scientific">Dissostichus eleginoides</name>
    <name type="common">Patagonian toothfish</name>
    <name type="synonym">Dissostichus amissus</name>
    <dbReference type="NCBI Taxonomy" id="100907"/>
    <lineage>
        <taxon>Eukaryota</taxon>
        <taxon>Metazoa</taxon>
        <taxon>Chordata</taxon>
        <taxon>Craniata</taxon>
        <taxon>Vertebrata</taxon>
        <taxon>Euteleostomi</taxon>
        <taxon>Actinopterygii</taxon>
        <taxon>Neopterygii</taxon>
        <taxon>Teleostei</taxon>
        <taxon>Neoteleostei</taxon>
        <taxon>Acanthomorphata</taxon>
        <taxon>Eupercaria</taxon>
        <taxon>Perciformes</taxon>
        <taxon>Notothenioidei</taxon>
        <taxon>Nototheniidae</taxon>
        <taxon>Dissostichus</taxon>
    </lineage>
</organism>
<dbReference type="GO" id="GO:0006886">
    <property type="term" value="P:intracellular protein transport"/>
    <property type="evidence" value="ECO:0007669"/>
    <property type="project" value="InterPro"/>
</dbReference>
<dbReference type="Pfam" id="PF02296">
    <property type="entry name" value="Alpha_adaptin_C"/>
    <property type="match status" value="1"/>
</dbReference>
<dbReference type="InterPro" id="IPR003164">
    <property type="entry name" value="Clathrin_a-adaptin_app_sub_C"/>
</dbReference>
<dbReference type="GO" id="GO:0030131">
    <property type="term" value="C:clathrin adaptor complex"/>
    <property type="evidence" value="ECO:0007669"/>
    <property type="project" value="InterPro"/>
</dbReference>
<feature type="region of interest" description="Disordered" evidence="4">
    <location>
        <begin position="1"/>
        <end position="57"/>
    </location>
</feature>
<reference evidence="6" key="1">
    <citation type="submission" date="2023-04" db="EMBL/GenBank/DDBJ databases">
        <title>Chromosome-level genome of Chaenocephalus aceratus.</title>
        <authorList>
            <person name="Park H."/>
        </authorList>
    </citation>
    <scope>NUCLEOTIDE SEQUENCE</scope>
    <source>
        <strain evidence="6">DE</strain>
        <tissue evidence="6">Muscle</tissue>
    </source>
</reference>
<dbReference type="SUPFAM" id="SSF55711">
    <property type="entry name" value="Subdomain of clathrin and coatomer appendage domain"/>
    <property type="match status" value="1"/>
</dbReference>
<evidence type="ECO:0000256" key="1">
    <source>
        <dbReference type="ARBA" id="ARBA00004184"/>
    </source>
</evidence>
<dbReference type="InterPro" id="IPR013041">
    <property type="entry name" value="Clathrin_app_Ig-like_sf"/>
</dbReference>
<dbReference type="SMART" id="SM00809">
    <property type="entry name" value="Alpha_adaptinC2"/>
    <property type="match status" value="1"/>
</dbReference>
<keyword evidence="7" id="KW-1185">Reference proteome</keyword>
<comment type="caution">
    <text evidence="6">The sequence shown here is derived from an EMBL/GenBank/DDBJ whole genome shotgun (WGS) entry which is preliminary data.</text>
</comment>
<protein>
    <submittedName>
        <fullName evidence="6">AP-2 complex subunit alpha-1</fullName>
    </submittedName>
</protein>
<feature type="domain" description="Clathrin adaptor alpha/beta/gamma-adaptin appendage Ig-like subdomain" evidence="5">
    <location>
        <begin position="63"/>
        <end position="171"/>
    </location>
</feature>
<dbReference type="EMBL" id="JASDAP010000027">
    <property type="protein sequence ID" value="KAK1877110.1"/>
    <property type="molecule type" value="Genomic_DNA"/>
</dbReference>
<evidence type="ECO:0000259" key="5">
    <source>
        <dbReference type="SMART" id="SM00809"/>
    </source>
</evidence>
<dbReference type="FunFam" id="2.60.40.1230:FF:000003">
    <property type="entry name" value="AP-2 complex subunit alpha"/>
    <property type="match status" value="1"/>
</dbReference>
<evidence type="ECO:0000313" key="6">
    <source>
        <dbReference type="EMBL" id="KAK1877110.1"/>
    </source>
</evidence>
<keyword evidence="3" id="KW-0653">Protein transport</keyword>
<dbReference type="Gene3D" id="2.60.40.1230">
    <property type="match status" value="1"/>
</dbReference>
<dbReference type="InterPro" id="IPR009028">
    <property type="entry name" value="Coatomer/calthrin_app_sub_C"/>
</dbReference>